<evidence type="ECO:0000259" key="2">
    <source>
        <dbReference type="Pfam" id="PF02543"/>
    </source>
</evidence>
<accession>A0A6H1Q3H9</accession>
<dbReference type="InterPro" id="IPR031730">
    <property type="entry name" value="Carbam_trans_C"/>
</dbReference>
<feature type="domain" description="Carbamoyltransferase" evidence="2">
    <location>
        <begin position="2"/>
        <end position="166"/>
    </location>
</feature>
<keyword evidence="5" id="KW-1185">Reference proteome</keyword>
<dbReference type="KEGG" id="peg:E5R92_03275"/>
<dbReference type="PANTHER" id="PTHR34847:SF1">
    <property type="entry name" value="NODULATION PROTEIN U"/>
    <property type="match status" value="1"/>
</dbReference>
<dbReference type="SUPFAM" id="SSF53067">
    <property type="entry name" value="Actin-like ATPase domain"/>
    <property type="match status" value="1"/>
</dbReference>
<dbReference type="Gene3D" id="3.90.870.20">
    <property type="entry name" value="Carbamoyltransferase, C-terminal domain"/>
    <property type="match status" value="1"/>
</dbReference>
<dbReference type="Gene3D" id="3.30.420.40">
    <property type="match status" value="1"/>
</dbReference>
<evidence type="ECO:0000256" key="1">
    <source>
        <dbReference type="ARBA" id="ARBA00006129"/>
    </source>
</evidence>
<dbReference type="InterPro" id="IPR043129">
    <property type="entry name" value="ATPase_NBD"/>
</dbReference>
<comment type="similarity">
    <text evidence="1">Belongs to the NodU/CmcH family.</text>
</comment>
<sequence length="395" mass="45762">MTQHLGFNNYGDEYKVMGLSAYGKPKYFEDLKKIINVKEDIFELNLRNFTHQNNFSNYVSVDGNIKYPKIFSPNVVKIIGNQRLQDHKINEHHADLAASTQKMYEHIFYNTLNHLQKITKNENLCFAGGCAMNSKANGSILENTNYKKIYIPPSPGDSGGSVGSALYHNSKLKGFNKSKNFYSVYLGPSYDYKYTKDLINTHLKNYKCEISNLNKIELADICARKISEGNVIGWFQSRMEWGPRALGNRSILADPRNKNMKDILNLKTKKRESFRPFAPSILVEEVENWFEENHQSHFMQNVYKFQKDKVDLIPAVVHLDFTGRLQTVSRELNPTYYDLIKNFYKITKIPIILNTSFNENEPIVCNPLEAINCFKRTKIDILVIDDFYIQRSVKN</sequence>
<evidence type="ECO:0000259" key="3">
    <source>
        <dbReference type="Pfam" id="PF16861"/>
    </source>
</evidence>
<evidence type="ECO:0000313" key="4">
    <source>
        <dbReference type="EMBL" id="QIZ20805.1"/>
    </source>
</evidence>
<dbReference type="Proteomes" id="UP000501094">
    <property type="component" value="Chromosome"/>
</dbReference>
<dbReference type="Pfam" id="PF16861">
    <property type="entry name" value="Carbam_trans_C"/>
    <property type="match status" value="1"/>
</dbReference>
<dbReference type="Pfam" id="PF02543">
    <property type="entry name" value="Carbam_trans_N"/>
    <property type="match status" value="1"/>
</dbReference>
<dbReference type="InterPro" id="IPR003696">
    <property type="entry name" value="Carbtransf_dom"/>
</dbReference>
<dbReference type="EMBL" id="CP038852">
    <property type="protein sequence ID" value="QIZ20805.1"/>
    <property type="molecule type" value="Genomic_DNA"/>
</dbReference>
<feature type="domain" description="Carbamoyltransferase C-terminal" evidence="3">
    <location>
        <begin position="223"/>
        <end position="391"/>
    </location>
</feature>
<name>A0A6H1Q3H9_9PROT</name>
<reference evidence="4 5" key="1">
    <citation type="journal article" date="2020" name="Nat. Microbiol.">
        <title>Lysogenic host-virus interactions in SAR11 marine bacteria.</title>
        <authorList>
            <person name="Morris R.M."/>
            <person name="Cain K.R."/>
            <person name="Hvorecny K.L."/>
            <person name="Kollman J.M."/>
        </authorList>
    </citation>
    <scope>NUCLEOTIDE SEQUENCE [LARGE SCALE GENOMIC DNA]</scope>
    <source>
        <strain evidence="4 5">NP1</strain>
    </source>
</reference>
<evidence type="ECO:0000313" key="5">
    <source>
        <dbReference type="Proteomes" id="UP000501094"/>
    </source>
</evidence>
<proteinExistence type="inferred from homology"/>
<organism evidence="4 5">
    <name type="scientific">Candidatus Pelagibacter giovannonii</name>
    <dbReference type="NCBI Taxonomy" id="2563896"/>
    <lineage>
        <taxon>Bacteria</taxon>
        <taxon>Pseudomonadati</taxon>
        <taxon>Pseudomonadota</taxon>
        <taxon>Alphaproteobacteria</taxon>
        <taxon>Candidatus Pelagibacterales</taxon>
        <taxon>Candidatus Pelagibacteraceae</taxon>
        <taxon>Candidatus Pelagibacter</taxon>
    </lineage>
</organism>
<evidence type="ECO:0008006" key="6">
    <source>
        <dbReference type="Google" id="ProtNLM"/>
    </source>
</evidence>
<dbReference type="InterPro" id="IPR038152">
    <property type="entry name" value="Carbam_trans_C_sf"/>
</dbReference>
<dbReference type="AlphaFoldDB" id="A0A6H1Q3H9"/>
<protein>
    <recommendedName>
        <fullName evidence="6">Carbamoyltransferase</fullName>
    </recommendedName>
</protein>
<dbReference type="GO" id="GO:0003824">
    <property type="term" value="F:catalytic activity"/>
    <property type="evidence" value="ECO:0007669"/>
    <property type="project" value="InterPro"/>
</dbReference>
<dbReference type="PANTHER" id="PTHR34847">
    <property type="entry name" value="NODULATION PROTEIN U"/>
    <property type="match status" value="1"/>
</dbReference>
<dbReference type="InterPro" id="IPR051338">
    <property type="entry name" value="NodU/CmcH_Carbamoyltrnsfr"/>
</dbReference>
<gene>
    <name evidence="4" type="ORF">E5R92_03275</name>
</gene>